<accession>J9GNJ9</accession>
<comment type="caution">
    <text evidence="1">The sequence shown here is derived from an EMBL/GenBank/DDBJ whole genome shotgun (WGS) entry which is preliminary data.</text>
</comment>
<protein>
    <submittedName>
        <fullName evidence="1">Uncharacterized protein</fullName>
    </submittedName>
</protein>
<organism evidence="1">
    <name type="scientific">gut metagenome</name>
    <dbReference type="NCBI Taxonomy" id="749906"/>
    <lineage>
        <taxon>unclassified sequences</taxon>
        <taxon>metagenomes</taxon>
        <taxon>organismal metagenomes</taxon>
    </lineage>
</organism>
<dbReference type="AlphaFoldDB" id="J9GNJ9"/>
<evidence type="ECO:0000313" key="1">
    <source>
        <dbReference type="EMBL" id="EJX09682.1"/>
    </source>
</evidence>
<gene>
    <name evidence="1" type="ORF">EVA_02208</name>
</gene>
<sequence length="63" mass="7265">MNLPRSCSPPFLLYVDREYLDATYIFPTQPCAHPTGRMSKVLCRIGRQSKVHEPYSLYKKSSS</sequence>
<reference evidence="1" key="1">
    <citation type="journal article" date="2012" name="PLoS ONE">
        <title>Gene sets for utilization of primary and secondary nutrition supplies in the distal gut of endangered iberian lynx.</title>
        <authorList>
            <person name="Alcaide M."/>
            <person name="Messina E."/>
            <person name="Richter M."/>
            <person name="Bargiela R."/>
            <person name="Peplies J."/>
            <person name="Huws S.A."/>
            <person name="Newbold C.J."/>
            <person name="Golyshin P.N."/>
            <person name="Simon M.A."/>
            <person name="Lopez G."/>
            <person name="Yakimov M.M."/>
            <person name="Ferrer M."/>
        </authorList>
    </citation>
    <scope>NUCLEOTIDE SEQUENCE</scope>
</reference>
<dbReference type="EMBL" id="AMCI01000336">
    <property type="protein sequence ID" value="EJX09682.1"/>
    <property type="molecule type" value="Genomic_DNA"/>
</dbReference>
<name>J9GNJ9_9ZZZZ</name>
<proteinExistence type="predicted"/>